<dbReference type="Proteomes" id="UP000007797">
    <property type="component" value="Unassembled WGS sequence"/>
</dbReference>
<gene>
    <name evidence="1" type="ORF">DFA_10486</name>
</gene>
<proteinExistence type="predicted"/>
<dbReference type="KEGG" id="dfa:DFA_10486"/>
<dbReference type="OrthoDB" id="20201at2759"/>
<sequence length="136" mass="15630">MDASKNQDKEIQMLVKGLYQKLLGFMGKRVHKKRNINGKHVSSTQHDGGLKRERIDYVASTKPINNTNQIPKYKMGRSMIGTIMLPNIEHIKRVHTDGFLKELSFQQKERANLDNDTMKTQPSNILRPLFPISSLL</sequence>
<keyword evidence="2" id="KW-1185">Reference proteome</keyword>
<dbReference type="GeneID" id="14866962"/>
<dbReference type="RefSeq" id="XP_004354386.1">
    <property type="nucleotide sequence ID" value="XM_004354334.1"/>
</dbReference>
<name>F4QAC5_CACFS</name>
<organism evidence="1 2">
    <name type="scientific">Cavenderia fasciculata</name>
    <name type="common">Slime mold</name>
    <name type="synonym">Dictyostelium fasciculatum</name>
    <dbReference type="NCBI Taxonomy" id="261658"/>
    <lineage>
        <taxon>Eukaryota</taxon>
        <taxon>Amoebozoa</taxon>
        <taxon>Evosea</taxon>
        <taxon>Eumycetozoa</taxon>
        <taxon>Dictyostelia</taxon>
        <taxon>Acytosteliales</taxon>
        <taxon>Cavenderiaceae</taxon>
        <taxon>Cavenderia</taxon>
    </lineage>
</organism>
<accession>F4QAC5</accession>
<evidence type="ECO:0000313" key="1">
    <source>
        <dbReference type="EMBL" id="EGG15644.1"/>
    </source>
</evidence>
<reference evidence="2" key="1">
    <citation type="journal article" date="2011" name="Genome Res.">
        <title>Phylogeny-wide analysis of social amoeba genomes highlights ancient origins for complex intercellular communication.</title>
        <authorList>
            <person name="Heidel A.J."/>
            <person name="Lawal H.M."/>
            <person name="Felder M."/>
            <person name="Schilde C."/>
            <person name="Helps N.R."/>
            <person name="Tunggal B."/>
            <person name="Rivero F."/>
            <person name="John U."/>
            <person name="Schleicher M."/>
            <person name="Eichinger L."/>
            <person name="Platzer M."/>
            <person name="Noegel A.A."/>
            <person name="Schaap P."/>
            <person name="Gloeckner G."/>
        </authorList>
    </citation>
    <scope>NUCLEOTIDE SEQUENCE [LARGE SCALE GENOMIC DNA]</scope>
    <source>
        <strain evidence="2">SH3</strain>
    </source>
</reference>
<evidence type="ECO:0000313" key="2">
    <source>
        <dbReference type="Proteomes" id="UP000007797"/>
    </source>
</evidence>
<dbReference type="EMBL" id="GL883026">
    <property type="protein sequence ID" value="EGG15644.1"/>
    <property type="molecule type" value="Genomic_DNA"/>
</dbReference>
<dbReference type="AlphaFoldDB" id="F4QAC5"/>
<protein>
    <submittedName>
        <fullName evidence="1">Uncharacterized protein</fullName>
    </submittedName>
</protein>